<sequence length="148" mass="17087">MMKTAPKDCYVFDIDGTLADVSHRLHHIERKSKNWRAFFAASANDKAIEHICDLARHLSKAKPVVFVSGRSDEVREETEDWLERETGLRGPLYMRDRRGPDYIVKAELLHRLQADGYRPIMAFDDRDQVVEMWRAKGVPCAQVAEGIF</sequence>
<comment type="caution">
    <text evidence="2">The sequence shown here is derived from an EMBL/GenBank/DDBJ whole genome shotgun (WGS) entry which is preliminary data.</text>
</comment>
<dbReference type="EMBL" id="LLYA01000156">
    <property type="protein sequence ID" value="KRR24280.1"/>
    <property type="molecule type" value="Genomic_DNA"/>
</dbReference>
<dbReference type="SUPFAM" id="SSF56784">
    <property type="entry name" value="HAD-like"/>
    <property type="match status" value="1"/>
</dbReference>
<dbReference type="Pfam" id="PF25109">
    <property type="entry name" value="HAD_PNKP"/>
    <property type="match status" value="1"/>
</dbReference>
<feature type="domain" description="Polynucleotide kinase PNKP phosphatase" evidence="1">
    <location>
        <begin position="8"/>
        <end position="148"/>
    </location>
</feature>
<keyword evidence="3" id="KW-1185">Reference proteome</keyword>
<protein>
    <recommendedName>
        <fullName evidence="1">Polynucleotide kinase PNKP phosphatase domain-containing protein</fullName>
    </recommendedName>
</protein>
<reference evidence="2 3" key="1">
    <citation type="submission" date="2014-03" db="EMBL/GenBank/DDBJ databases">
        <title>Bradyrhizobium valentinum sp. nov., isolated from effective nodules of Lupinus mariae-josephae, a lupine endemic of basic-lime soils in Eastern Spain.</title>
        <authorList>
            <person name="Duran D."/>
            <person name="Rey L."/>
            <person name="Navarro A."/>
            <person name="Busquets A."/>
            <person name="Imperial J."/>
            <person name="Ruiz-Argueso T."/>
        </authorList>
    </citation>
    <scope>NUCLEOTIDE SEQUENCE [LARGE SCALE GENOMIC DNA]</scope>
    <source>
        <strain evidence="2 3">Ro19</strain>
    </source>
</reference>
<evidence type="ECO:0000259" key="1">
    <source>
        <dbReference type="Pfam" id="PF25109"/>
    </source>
</evidence>
<dbReference type="InterPro" id="IPR023214">
    <property type="entry name" value="HAD_sf"/>
</dbReference>
<dbReference type="InterPro" id="IPR036412">
    <property type="entry name" value="HAD-like_sf"/>
</dbReference>
<evidence type="ECO:0000313" key="2">
    <source>
        <dbReference type="EMBL" id="KRR24280.1"/>
    </source>
</evidence>
<name>A0A0R3MVZ9_9BRAD</name>
<gene>
    <name evidence="2" type="ORF">CQ13_26385</name>
</gene>
<proteinExistence type="predicted"/>
<evidence type="ECO:0000313" key="3">
    <source>
        <dbReference type="Proteomes" id="UP000052023"/>
    </source>
</evidence>
<accession>A0A0R3MVZ9</accession>
<dbReference type="InterPro" id="IPR056782">
    <property type="entry name" value="HAD_PNKP"/>
</dbReference>
<organism evidence="2 3">
    <name type="scientific">Bradyrhizobium retamae</name>
    <dbReference type="NCBI Taxonomy" id="1300035"/>
    <lineage>
        <taxon>Bacteria</taxon>
        <taxon>Pseudomonadati</taxon>
        <taxon>Pseudomonadota</taxon>
        <taxon>Alphaproteobacteria</taxon>
        <taxon>Hyphomicrobiales</taxon>
        <taxon>Nitrobacteraceae</taxon>
        <taxon>Bradyrhizobium</taxon>
    </lineage>
</organism>
<dbReference type="Proteomes" id="UP000052023">
    <property type="component" value="Unassembled WGS sequence"/>
</dbReference>
<dbReference type="AlphaFoldDB" id="A0A0R3MVZ9"/>
<dbReference type="Gene3D" id="3.40.50.1000">
    <property type="entry name" value="HAD superfamily/HAD-like"/>
    <property type="match status" value="1"/>
</dbReference>